<dbReference type="InterPro" id="IPR046350">
    <property type="entry name" value="Cystatin_sf"/>
</dbReference>
<feature type="signal peptide" evidence="10">
    <location>
        <begin position="1"/>
        <end position="19"/>
    </location>
</feature>
<comment type="subcellular location">
    <subcellularLocation>
        <location evidence="1">Secreted</location>
    </subcellularLocation>
</comment>
<keyword evidence="5 10" id="KW-0732">Signal</keyword>
<dbReference type="Proteomes" id="UP000694386">
    <property type="component" value="Unplaced"/>
</dbReference>
<dbReference type="OMA" id="QWAFQKT"/>
<dbReference type="SMR" id="A0A8C2LYC6"/>
<gene>
    <name evidence="11" type="primary">Rarres2</name>
</gene>
<evidence type="ECO:0000256" key="8">
    <source>
        <dbReference type="ARBA" id="ARBA00023198"/>
    </source>
</evidence>
<dbReference type="PANTHER" id="PTHR15106:SF2">
    <property type="entry name" value="RETINOIC ACID RECEPTOR RESPONDER PROTEIN 2"/>
    <property type="match status" value="1"/>
</dbReference>
<dbReference type="GeneID" id="100689253"/>
<evidence type="ECO:0000256" key="6">
    <source>
        <dbReference type="ARBA" id="ARBA00022782"/>
    </source>
</evidence>
<dbReference type="PANTHER" id="PTHR15106">
    <property type="entry name" value="RETINOIC ACID RECEPTOR RESPONDER PROTEIN 2"/>
    <property type="match status" value="1"/>
</dbReference>
<dbReference type="GO" id="GO:0019732">
    <property type="term" value="P:antifungal humoral response"/>
    <property type="evidence" value="ECO:0007669"/>
    <property type="project" value="Ensembl"/>
</dbReference>
<reference evidence="11" key="1">
    <citation type="submission" date="2025-08" db="UniProtKB">
        <authorList>
            <consortium name="Ensembl"/>
        </authorList>
    </citation>
    <scope>IDENTIFICATION</scope>
</reference>
<evidence type="ECO:0000313" key="12">
    <source>
        <dbReference type="Proteomes" id="UP000694386"/>
    </source>
</evidence>
<evidence type="ECO:0000256" key="9">
    <source>
        <dbReference type="ARBA" id="ARBA00032785"/>
    </source>
</evidence>
<evidence type="ECO:0000256" key="5">
    <source>
        <dbReference type="ARBA" id="ARBA00022729"/>
    </source>
</evidence>
<dbReference type="GO" id="GO:0010759">
    <property type="term" value="P:positive regulation of macrophage chemotaxis"/>
    <property type="evidence" value="ECO:0007669"/>
    <property type="project" value="Ensembl"/>
</dbReference>
<evidence type="ECO:0000256" key="1">
    <source>
        <dbReference type="ARBA" id="ARBA00004613"/>
    </source>
</evidence>
<dbReference type="CTD" id="5919"/>
<sequence>MKYLLISLALWLGMVGIHGTELELSETQRRGLQVALEEFHKHPPVQWAFQEIGVDNANDMVFSAGTFVRLEFKLQQTSCFKKDWKNPECKIKANGRKRKCLACIKLDPRGKVLGRMVHCPILKQGLQEEPQESQCNRITQAGEDPRSHFFPGQFAFSRALKHK</sequence>
<dbReference type="GO" id="GO:0050994">
    <property type="term" value="P:regulation of lipid catabolic process"/>
    <property type="evidence" value="ECO:0007669"/>
    <property type="project" value="InterPro"/>
</dbReference>
<keyword evidence="4" id="KW-0964">Secreted</keyword>
<dbReference type="GO" id="GO:0005615">
    <property type="term" value="C:extracellular space"/>
    <property type="evidence" value="ECO:0007669"/>
    <property type="project" value="Ensembl"/>
</dbReference>
<dbReference type="GO" id="GO:0006935">
    <property type="term" value="P:chemotaxis"/>
    <property type="evidence" value="ECO:0007669"/>
    <property type="project" value="UniProtKB-KW"/>
</dbReference>
<dbReference type="GO" id="GO:0006954">
    <property type="term" value="P:inflammatory response"/>
    <property type="evidence" value="ECO:0007669"/>
    <property type="project" value="UniProtKB-KW"/>
</dbReference>
<evidence type="ECO:0000256" key="4">
    <source>
        <dbReference type="ARBA" id="ARBA00022525"/>
    </source>
</evidence>
<evidence type="ECO:0000256" key="2">
    <source>
        <dbReference type="ARBA" id="ARBA00018808"/>
    </source>
</evidence>
<dbReference type="GO" id="GO:0050829">
    <property type="term" value="P:defense response to Gram-negative bacterium"/>
    <property type="evidence" value="ECO:0007669"/>
    <property type="project" value="Ensembl"/>
</dbReference>
<dbReference type="FunFam" id="3.10.450.10:FF:000014">
    <property type="entry name" value="Retinoic acid receptor responder 2"/>
    <property type="match status" value="1"/>
</dbReference>
<dbReference type="OrthoDB" id="9894305at2759"/>
<evidence type="ECO:0000313" key="11">
    <source>
        <dbReference type="Ensembl" id="ENSCGRP00001010161.1"/>
    </source>
</evidence>
<dbReference type="GO" id="GO:0008286">
    <property type="term" value="P:insulin receptor signaling pathway"/>
    <property type="evidence" value="ECO:0007669"/>
    <property type="project" value="Ensembl"/>
</dbReference>
<dbReference type="GO" id="GO:0001523">
    <property type="term" value="P:retinoid metabolic process"/>
    <property type="evidence" value="ECO:0007669"/>
    <property type="project" value="Ensembl"/>
</dbReference>
<dbReference type="GO" id="GO:0050830">
    <property type="term" value="P:defense response to Gram-positive bacterium"/>
    <property type="evidence" value="ECO:0007669"/>
    <property type="project" value="Ensembl"/>
</dbReference>
<dbReference type="GO" id="GO:0030154">
    <property type="term" value="P:cell differentiation"/>
    <property type="evidence" value="ECO:0007669"/>
    <property type="project" value="UniProtKB-KW"/>
</dbReference>
<dbReference type="GO" id="GO:0061760">
    <property type="term" value="P:antifungal innate immune response"/>
    <property type="evidence" value="ECO:0007669"/>
    <property type="project" value="Ensembl"/>
</dbReference>
<name>A0A8C2LYC6_CRIGR</name>
<dbReference type="GO" id="GO:0048566">
    <property type="term" value="P:embryonic digestive tract development"/>
    <property type="evidence" value="ECO:0007669"/>
    <property type="project" value="Ensembl"/>
</dbReference>
<proteinExistence type="predicted"/>
<evidence type="ECO:0000256" key="7">
    <source>
        <dbReference type="ARBA" id="ARBA00023157"/>
    </source>
</evidence>
<keyword evidence="8" id="KW-0395">Inflammatory response</keyword>
<dbReference type="GO" id="GO:0031012">
    <property type="term" value="C:extracellular matrix"/>
    <property type="evidence" value="ECO:0007669"/>
    <property type="project" value="Ensembl"/>
</dbReference>
<feature type="chain" id="PRO_5034622538" description="Retinoic acid receptor responder protein 2" evidence="10">
    <location>
        <begin position="20"/>
        <end position="163"/>
    </location>
</feature>
<dbReference type="InterPro" id="IPR029562">
    <property type="entry name" value="Chemerin"/>
</dbReference>
<dbReference type="RefSeq" id="XP_007640145.1">
    <property type="nucleotide sequence ID" value="XM_007641955.3"/>
</dbReference>
<reference evidence="11" key="2">
    <citation type="submission" date="2025-09" db="UniProtKB">
        <authorList>
            <consortium name="Ensembl"/>
        </authorList>
    </citation>
    <scope>IDENTIFICATION</scope>
</reference>
<evidence type="ECO:0000256" key="10">
    <source>
        <dbReference type="SAM" id="SignalP"/>
    </source>
</evidence>
<organism evidence="11 12">
    <name type="scientific">Cricetulus griseus</name>
    <name type="common">Chinese hamster</name>
    <name type="synonym">Cricetulus barabensis griseus</name>
    <dbReference type="NCBI Taxonomy" id="10029"/>
    <lineage>
        <taxon>Eukaryota</taxon>
        <taxon>Metazoa</taxon>
        <taxon>Chordata</taxon>
        <taxon>Craniata</taxon>
        <taxon>Vertebrata</taxon>
        <taxon>Euteleostomi</taxon>
        <taxon>Mammalia</taxon>
        <taxon>Eutheria</taxon>
        <taxon>Euarchontoglires</taxon>
        <taxon>Glires</taxon>
        <taxon>Rodentia</taxon>
        <taxon>Myomorpha</taxon>
        <taxon>Muroidea</taxon>
        <taxon>Cricetidae</taxon>
        <taxon>Cricetinae</taxon>
        <taxon>Cricetulus</taxon>
    </lineage>
</organism>
<evidence type="ECO:0000256" key="3">
    <source>
        <dbReference type="ARBA" id="ARBA00022500"/>
    </source>
</evidence>
<dbReference type="Ensembl" id="ENSCGRT00001014382.1">
    <property type="protein sequence ID" value="ENSCGRP00001010161.1"/>
    <property type="gene ID" value="ENSCGRG00001012124.1"/>
</dbReference>
<keyword evidence="3" id="KW-0145">Chemotaxis</keyword>
<accession>A0A8C2LYC6</accession>
<keyword evidence="6" id="KW-0221">Differentiation</keyword>
<keyword evidence="7" id="KW-1015">Disulfide bond</keyword>
<dbReference type="Gene3D" id="3.10.450.10">
    <property type="match status" value="1"/>
</dbReference>
<protein>
    <recommendedName>
        <fullName evidence="2">Retinoic acid receptor responder protein 2</fullName>
    </recommendedName>
    <alternativeName>
        <fullName evidence="9">Chemerin</fullName>
    </alternativeName>
</protein>
<dbReference type="SUPFAM" id="SSF54403">
    <property type="entry name" value="Cystatin/monellin"/>
    <property type="match status" value="1"/>
</dbReference>
<dbReference type="AlphaFoldDB" id="A0A8C2LYC6"/>
<dbReference type="GO" id="GO:0005102">
    <property type="term" value="F:signaling receptor binding"/>
    <property type="evidence" value="ECO:0007669"/>
    <property type="project" value="Ensembl"/>
</dbReference>